<dbReference type="PANTHER" id="PTHR30404">
    <property type="entry name" value="N-ACETYLMURAMOYL-L-ALANINE AMIDASE"/>
    <property type="match status" value="1"/>
</dbReference>
<comment type="caution">
    <text evidence="5">The sequence shown here is derived from an EMBL/GenBank/DDBJ whole genome shotgun (WGS) entry which is preliminary data.</text>
</comment>
<dbReference type="Proteomes" id="UP000781173">
    <property type="component" value="Unassembled WGS sequence"/>
</dbReference>
<reference evidence="5" key="1">
    <citation type="journal article" date="2022" name="ISME J.">
        <title>A general approach to explore prokaryotic protein glycosylation reveals the unique surface layer modulation of an anammox bacterium.</title>
        <authorList>
            <person name="Pabst M."/>
            <person name="Grouzdev D.S."/>
            <person name="Lawson C.E."/>
            <person name="Kleikamp H.B.C."/>
            <person name="de Ram C."/>
            <person name="Louwen R."/>
            <person name="Lin Y.M."/>
            <person name="Lucker S."/>
            <person name="van Loosdrecht M.C.M."/>
            <person name="Laureni M."/>
        </authorList>
    </citation>
    <scope>NUCLEOTIDE SEQUENCE</scope>
    <source>
        <strain evidence="5">BROCD043</strain>
    </source>
</reference>
<proteinExistence type="predicted"/>
<feature type="region of interest" description="Disordered" evidence="3">
    <location>
        <begin position="216"/>
        <end position="260"/>
    </location>
</feature>
<dbReference type="SMART" id="SM00646">
    <property type="entry name" value="Ami_3"/>
    <property type="match status" value="1"/>
</dbReference>
<evidence type="ECO:0000259" key="4">
    <source>
        <dbReference type="SMART" id="SM00646"/>
    </source>
</evidence>
<evidence type="ECO:0000313" key="5">
    <source>
        <dbReference type="EMBL" id="MBW7953414.1"/>
    </source>
</evidence>
<sequence length="408" mass="45378">MPRVIISTGHSSSNPGTIANGLREVDVIRQIAKATLPHLRANGIISLSVPPDLDVSQRIEWINKSGYAEENNDVCIELHLNSGGDSGLEGWYEDEGQNKSEALAEDILQKTAEETGLKNNGAHSEYDHEYGSLAFLHETLPVAALIECGFIDNNDDAEFLKKPENIEKVGRGIAKGILKYFGIEFKDSLPAGSNTIPTPPSPASVTPTPAPITNISDHGSVTPAPRPTTTYTPPSTISNTDPFANRPLSSPAGGGMKPMMTRDERKDMITKHYIKILGREPNQNDLNYFLNIGITEDQLIKKMIDSQEHADLVKARQEILKTKKKFNDQQTELIRLRNQTADQQRILDNMQQSINEKNLSLAEMQQKITEYQKINSDKTIVKQHDGVNPNYKGTFLDRLFRAFSDLFE</sequence>
<evidence type="ECO:0000256" key="2">
    <source>
        <dbReference type="SAM" id="Coils"/>
    </source>
</evidence>
<keyword evidence="2" id="KW-0175">Coiled coil</keyword>
<dbReference type="GO" id="GO:0030288">
    <property type="term" value="C:outer membrane-bounded periplasmic space"/>
    <property type="evidence" value="ECO:0007669"/>
    <property type="project" value="TreeGrafter"/>
</dbReference>
<dbReference type="Pfam" id="PF01520">
    <property type="entry name" value="Amidase_3"/>
    <property type="match status" value="1"/>
</dbReference>
<evidence type="ECO:0000256" key="1">
    <source>
        <dbReference type="ARBA" id="ARBA00022801"/>
    </source>
</evidence>
<dbReference type="InterPro" id="IPR050695">
    <property type="entry name" value="N-acetylmuramoyl_amidase_3"/>
</dbReference>
<dbReference type="AlphaFoldDB" id="A0A952AGL3"/>
<organism evidence="5 6">
    <name type="scientific">Candidatus Dojkabacteria bacterium</name>
    <dbReference type="NCBI Taxonomy" id="2099670"/>
    <lineage>
        <taxon>Bacteria</taxon>
        <taxon>Candidatus Dojkabacteria</taxon>
    </lineage>
</organism>
<protein>
    <submittedName>
        <fullName evidence="5">N-acetylmuramoyl-L-alanine amidase</fullName>
    </submittedName>
</protein>
<evidence type="ECO:0000313" key="6">
    <source>
        <dbReference type="Proteomes" id="UP000781173"/>
    </source>
</evidence>
<dbReference type="SUPFAM" id="SSF53187">
    <property type="entry name" value="Zn-dependent exopeptidases"/>
    <property type="match status" value="1"/>
</dbReference>
<name>A0A952AGL3_9BACT</name>
<feature type="compositionally biased region" description="Low complexity" evidence="3">
    <location>
        <begin position="227"/>
        <end position="236"/>
    </location>
</feature>
<accession>A0A952AGL3</accession>
<dbReference type="CDD" id="cd02696">
    <property type="entry name" value="MurNAc-LAA"/>
    <property type="match status" value="1"/>
</dbReference>
<feature type="coiled-coil region" evidence="2">
    <location>
        <begin position="312"/>
        <end position="374"/>
    </location>
</feature>
<dbReference type="Gene3D" id="3.40.630.40">
    <property type="entry name" value="Zn-dependent exopeptidases"/>
    <property type="match status" value="1"/>
</dbReference>
<evidence type="ECO:0000256" key="3">
    <source>
        <dbReference type="SAM" id="MobiDB-lite"/>
    </source>
</evidence>
<keyword evidence="1" id="KW-0378">Hydrolase</keyword>
<dbReference type="EMBL" id="JACFOF010000002">
    <property type="protein sequence ID" value="MBW7953414.1"/>
    <property type="molecule type" value="Genomic_DNA"/>
</dbReference>
<feature type="domain" description="MurNAc-LAA" evidence="4">
    <location>
        <begin position="65"/>
        <end position="178"/>
    </location>
</feature>
<dbReference type="InterPro" id="IPR002508">
    <property type="entry name" value="MurNAc-LAA_cat"/>
</dbReference>
<gene>
    <name evidence="5" type="ORF">H3C67_01370</name>
</gene>
<dbReference type="GO" id="GO:0008745">
    <property type="term" value="F:N-acetylmuramoyl-L-alanine amidase activity"/>
    <property type="evidence" value="ECO:0007669"/>
    <property type="project" value="InterPro"/>
</dbReference>
<dbReference type="GO" id="GO:0009253">
    <property type="term" value="P:peptidoglycan catabolic process"/>
    <property type="evidence" value="ECO:0007669"/>
    <property type="project" value="InterPro"/>
</dbReference>
<dbReference type="PANTHER" id="PTHR30404:SF0">
    <property type="entry name" value="N-ACETYLMURAMOYL-L-ALANINE AMIDASE AMIC"/>
    <property type="match status" value="1"/>
</dbReference>